<feature type="binding site" evidence="5">
    <location>
        <position position="345"/>
    </location>
    <ligand>
        <name>substrate</name>
    </ligand>
</feature>
<evidence type="ECO:0000256" key="5">
    <source>
        <dbReference type="PIRSR" id="PIRSR000185-2"/>
    </source>
</evidence>
<dbReference type="InterPro" id="IPR046346">
    <property type="entry name" value="Aminoacid_DH-like_N_sf"/>
</dbReference>
<feature type="active site" description="Proton donor" evidence="4">
    <location>
        <position position="101"/>
    </location>
</feature>
<dbReference type="InterPro" id="IPR033922">
    <property type="entry name" value="NAD_bind_Glu_DH"/>
</dbReference>
<dbReference type="SUPFAM" id="SSF51735">
    <property type="entry name" value="NAD(P)-binding Rossmann-fold domains"/>
    <property type="match status" value="1"/>
</dbReference>
<evidence type="ECO:0000256" key="2">
    <source>
        <dbReference type="ARBA" id="ARBA00023002"/>
    </source>
</evidence>
<dbReference type="Pfam" id="PF02812">
    <property type="entry name" value="ELFV_dehydrog_N"/>
    <property type="match status" value="1"/>
</dbReference>
<feature type="site" description="Important for catalysis" evidence="6">
    <location>
        <position position="141"/>
    </location>
</feature>
<reference evidence="9 10" key="1">
    <citation type="journal article" date="2016" name="Nat. Commun.">
        <title>Thousands of microbial genomes shed light on interconnected biogeochemical processes in an aquifer system.</title>
        <authorList>
            <person name="Anantharaman K."/>
            <person name="Brown C.T."/>
            <person name="Hug L.A."/>
            <person name="Sharon I."/>
            <person name="Castelle C.J."/>
            <person name="Probst A.J."/>
            <person name="Thomas B.C."/>
            <person name="Singh A."/>
            <person name="Wilkins M.J."/>
            <person name="Karaoz U."/>
            <person name="Brodie E.L."/>
            <person name="Williams K.H."/>
            <person name="Hubbard S.S."/>
            <person name="Banfield J.F."/>
        </authorList>
    </citation>
    <scope>NUCLEOTIDE SEQUENCE [LARGE SCALE GENOMIC DNA]</scope>
</reference>
<feature type="binding site" evidence="5">
    <location>
        <position position="185"/>
    </location>
    <ligand>
        <name>NAD(+)</name>
        <dbReference type="ChEBI" id="CHEBI:57540"/>
    </ligand>
</feature>
<keyword evidence="5" id="KW-0547">Nucleotide-binding</keyword>
<dbReference type="CDD" id="cd01076">
    <property type="entry name" value="NAD_bind_1_Glu_DH"/>
    <property type="match status" value="1"/>
</dbReference>
<comment type="similarity">
    <text evidence="1 3 7">Belongs to the Glu/Leu/Phe/Val dehydrogenases family.</text>
</comment>
<dbReference type="PANTHER" id="PTHR11606:SF13">
    <property type="entry name" value="GLUTAMATE DEHYDROGENASE 1, MITOCHONDRIAL"/>
    <property type="match status" value="1"/>
</dbReference>
<organism evidence="9 10">
    <name type="scientific">candidate division Kazan bacterium RBG_13_50_9</name>
    <dbReference type="NCBI Taxonomy" id="1798535"/>
    <lineage>
        <taxon>Bacteria</taxon>
        <taxon>Bacteria division Kazan-3B-28</taxon>
    </lineage>
</organism>
<dbReference type="InterPro" id="IPR006096">
    <property type="entry name" value="Glu/Leu/Phe/Val/Trp_DH_C"/>
</dbReference>
<evidence type="ECO:0000256" key="4">
    <source>
        <dbReference type="PIRSR" id="PIRSR000185-1"/>
    </source>
</evidence>
<dbReference type="SUPFAM" id="SSF53223">
    <property type="entry name" value="Aminoacid dehydrogenase-like, N-terminal domain"/>
    <property type="match status" value="1"/>
</dbReference>
<dbReference type="GO" id="GO:0004352">
    <property type="term" value="F:glutamate dehydrogenase (NAD+) activity"/>
    <property type="evidence" value="ECO:0007669"/>
    <property type="project" value="TreeGrafter"/>
</dbReference>
<dbReference type="PANTHER" id="PTHR11606">
    <property type="entry name" value="GLUTAMATE DEHYDROGENASE"/>
    <property type="match status" value="1"/>
</dbReference>
<evidence type="ECO:0000259" key="8">
    <source>
        <dbReference type="SMART" id="SM00839"/>
    </source>
</evidence>
<sequence>MERPAYQSALQQAASILKLSDADVDKLMSPENIAQTDITVDLDSGERVHFPAFRVQHNSARGPYKGGIRFHPQVSLEEVQILASLMTWKCALVGIPLGGSKGGVKVNPKKLSPAELQRLSRGYIQAFYQHLGPDKDIPAPDVNTNEQVMAWMMDEYSRICGYNVPGCVTGKPVHLFGSQGRELATASGGKYILDQVLDSLKISKRPLQVALQGIGSVGRGLAKLLDEDSRYKVVAVADSSGGIYRPAGLSVSNVLDHKNKTGSVLGLAYTHDVSNAELMELDVDVLIPAALGDQITADNAAYIKARIILEMANNPVTAAGEEQLSSRGITVIPDILANAGGVTVSYFEWVQNHLRMYWPELEVVRRLRETMEATGNQVLKVASERQVSLRVASYIIALSRVGLAMKLRGRITS</sequence>
<keyword evidence="5" id="KW-0520">NAD</keyword>
<dbReference type="Gene3D" id="3.40.50.720">
    <property type="entry name" value="NAD(P)-binding Rossmann-like Domain"/>
    <property type="match status" value="1"/>
</dbReference>
<protein>
    <recommendedName>
        <fullName evidence="3">Glutamate dehydrogenase</fullName>
    </recommendedName>
</protein>
<dbReference type="EMBL" id="META01000003">
    <property type="protein sequence ID" value="OGB74211.1"/>
    <property type="molecule type" value="Genomic_DNA"/>
</dbReference>
<dbReference type="InterPro" id="IPR033524">
    <property type="entry name" value="Glu/Leu/Phe/Val_DH_AS"/>
</dbReference>
<accession>A0A1F4NS00</accession>
<dbReference type="STRING" id="1798535.A2V68_00345"/>
<feature type="binding site" evidence="5">
    <location>
        <position position="65"/>
    </location>
    <ligand>
        <name>substrate</name>
    </ligand>
</feature>
<evidence type="ECO:0000313" key="10">
    <source>
        <dbReference type="Proteomes" id="UP000176651"/>
    </source>
</evidence>
<dbReference type="Proteomes" id="UP000176651">
    <property type="component" value="Unassembled WGS sequence"/>
</dbReference>
<proteinExistence type="inferred from homology"/>
<dbReference type="GO" id="GO:0000166">
    <property type="term" value="F:nucleotide binding"/>
    <property type="evidence" value="ECO:0007669"/>
    <property type="project" value="UniProtKB-KW"/>
</dbReference>
<dbReference type="InterPro" id="IPR036291">
    <property type="entry name" value="NAD(P)-bd_dom_sf"/>
</dbReference>
<name>A0A1F4NS00_UNCK3</name>
<dbReference type="InterPro" id="IPR006095">
    <property type="entry name" value="Glu/Leu/Phe/Val/Trp_DH"/>
</dbReference>
<dbReference type="InterPro" id="IPR006097">
    <property type="entry name" value="Glu/Leu/Phe/Val/Trp_DH_dimer"/>
</dbReference>
<comment type="caution">
    <text evidence="9">The sequence shown here is derived from an EMBL/GenBank/DDBJ whole genome shotgun (WGS) entry which is preliminary data.</text>
</comment>
<evidence type="ECO:0000313" key="9">
    <source>
        <dbReference type="EMBL" id="OGB74211.1"/>
    </source>
</evidence>
<evidence type="ECO:0000256" key="7">
    <source>
        <dbReference type="RuleBase" id="RU004417"/>
    </source>
</evidence>
<dbReference type="AlphaFoldDB" id="A0A1F4NS00"/>
<dbReference type="InterPro" id="IPR014362">
    <property type="entry name" value="Glu_DH"/>
</dbReference>
<feature type="binding site" evidence="5">
    <location>
        <position position="89"/>
    </location>
    <ligand>
        <name>substrate</name>
    </ligand>
</feature>
<keyword evidence="2 3" id="KW-0560">Oxidoreductase</keyword>
<dbReference type="GO" id="GO:0006538">
    <property type="term" value="P:L-glutamate catabolic process"/>
    <property type="evidence" value="ECO:0007669"/>
    <property type="project" value="TreeGrafter"/>
</dbReference>
<evidence type="ECO:0000256" key="1">
    <source>
        <dbReference type="ARBA" id="ARBA00006382"/>
    </source>
</evidence>
<dbReference type="Gene3D" id="3.40.50.10860">
    <property type="entry name" value="Leucine Dehydrogenase, chain A, domain 1"/>
    <property type="match status" value="1"/>
</dbReference>
<dbReference type="PRINTS" id="PR00082">
    <property type="entry name" value="GLFDHDRGNASE"/>
</dbReference>
<dbReference type="Pfam" id="PF00208">
    <property type="entry name" value="ELFV_dehydrog"/>
    <property type="match status" value="1"/>
</dbReference>
<evidence type="ECO:0000256" key="3">
    <source>
        <dbReference type="PIRNR" id="PIRNR000185"/>
    </source>
</evidence>
<dbReference type="PROSITE" id="PS00074">
    <property type="entry name" value="GLFV_DEHYDROGENASE"/>
    <property type="match status" value="1"/>
</dbReference>
<feature type="domain" description="Glutamate/phenylalanine/leucine/valine/L-tryptophan dehydrogenase C-terminal" evidence="8">
    <location>
        <begin position="178"/>
        <end position="409"/>
    </location>
</feature>
<dbReference type="SMART" id="SM00839">
    <property type="entry name" value="ELFV_dehydrog"/>
    <property type="match status" value="1"/>
</dbReference>
<dbReference type="PIRSF" id="PIRSF000185">
    <property type="entry name" value="Glu_DH"/>
    <property type="match status" value="1"/>
</dbReference>
<gene>
    <name evidence="9" type="ORF">A2V68_00345</name>
</gene>
<evidence type="ECO:0000256" key="6">
    <source>
        <dbReference type="PIRSR" id="PIRSR000185-3"/>
    </source>
</evidence>